<dbReference type="PANTHER" id="PTHR30258:SF1">
    <property type="entry name" value="PROTEIN TRANSPORT PROTEIN HOFB HOMOLOG"/>
    <property type="match status" value="1"/>
</dbReference>
<evidence type="ECO:0000256" key="1">
    <source>
        <dbReference type="ARBA" id="ARBA00006611"/>
    </source>
</evidence>
<name>A0ABT4CPD0_9CLOT</name>
<sequence length="561" mass="62818">MNVLNKKRLGDLLVQAGKITKEQLKTVLAKQGSSGAKLGELLIQDKILNEEDIIEVLKLQLGIGRVHLDMMKLDRDAVRAVPENLAKKYGLIAFAFERNNIKVAMTDPLNLYAIDDVQIATGRQVITVIDTKLNIEKAIDKYYSSEYVEKAAEELSKSHEKLEVKQDVEEFEDVKNAPVVKLIDSVIKNAVKANASDIHIEPFENYIRIRYRVDGALQEVLRTSKDNMGSLVTRIKILASLNIAEKRIPQDGRIITKIDEQQIDLRVSSLPTVFGEKIVIRVLKKNESLINKEDMGMTCEDMDKLERIIKSPYGIILATGPTGSGKSTTLYTLLTELNSGERNIVTVENPVEYTIDGVNQVNVNTKAGMTFASGLRAILRQDPDIVMIGEIRDAETAQISVRAAITGHLVLSTIHTNDTASTIARLMDMGIESYLLASSVSGLISQRLVRKICPKCKAKYEASSYEKKMLGIDKNEELKLYKGEGCTYCNNTGYYGRKGIYEIMEITREHRDLIQDEESVDKIRDLNRSMGMKTLKKACKELVLKGQTTIEELTKVAFLKE</sequence>
<keyword evidence="2" id="KW-0547">Nucleotide-binding</keyword>
<dbReference type="InterPro" id="IPR001482">
    <property type="entry name" value="T2SS/T4SS_dom"/>
</dbReference>
<dbReference type="SUPFAM" id="SSF160246">
    <property type="entry name" value="EspE N-terminal domain-like"/>
    <property type="match status" value="1"/>
</dbReference>
<dbReference type="EMBL" id="JAPQES010000003">
    <property type="protein sequence ID" value="MCY6370914.1"/>
    <property type="molecule type" value="Genomic_DNA"/>
</dbReference>
<dbReference type="SUPFAM" id="SSF52540">
    <property type="entry name" value="P-loop containing nucleoside triphosphate hydrolases"/>
    <property type="match status" value="1"/>
</dbReference>
<keyword evidence="3" id="KW-0067">ATP-binding</keyword>
<comment type="similarity">
    <text evidence="1">Belongs to the GSP E family.</text>
</comment>
<dbReference type="Gene3D" id="3.30.300.160">
    <property type="entry name" value="Type II secretion system, protein E, N-terminal domain"/>
    <property type="match status" value="1"/>
</dbReference>
<evidence type="ECO:0000256" key="3">
    <source>
        <dbReference type="ARBA" id="ARBA00022840"/>
    </source>
</evidence>
<evidence type="ECO:0000313" key="5">
    <source>
        <dbReference type="EMBL" id="MCY6370914.1"/>
    </source>
</evidence>
<evidence type="ECO:0000256" key="2">
    <source>
        <dbReference type="ARBA" id="ARBA00022741"/>
    </source>
</evidence>
<dbReference type="Pfam" id="PF00437">
    <property type="entry name" value="T2SSE"/>
    <property type="match status" value="1"/>
</dbReference>
<reference evidence="5" key="1">
    <citation type="submission" date="2022-12" db="EMBL/GenBank/DDBJ databases">
        <authorList>
            <person name="Wang J."/>
        </authorList>
    </citation>
    <scope>NUCLEOTIDE SEQUENCE</scope>
    <source>
        <strain evidence="5">HY-42-06</strain>
    </source>
</reference>
<feature type="domain" description="Bacterial type II secretion system protein E" evidence="4">
    <location>
        <begin position="379"/>
        <end position="393"/>
    </location>
</feature>
<dbReference type="InterPro" id="IPR003593">
    <property type="entry name" value="AAA+_ATPase"/>
</dbReference>
<keyword evidence="6" id="KW-1185">Reference proteome</keyword>
<gene>
    <name evidence="5" type="ORF">OXH55_09755</name>
</gene>
<dbReference type="RefSeq" id="WP_268049756.1">
    <property type="nucleotide sequence ID" value="NZ_JAPQES010000003.1"/>
</dbReference>
<accession>A0ABT4CPD0</accession>
<dbReference type="CDD" id="cd01129">
    <property type="entry name" value="PulE-GspE-like"/>
    <property type="match status" value="1"/>
</dbReference>
<dbReference type="Pfam" id="PF05157">
    <property type="entry name" value="MshEN"/>
    <property type="match status" value="1"/>
</dbReference>
<dbReference type="InterPro" id="IPR007831">
    <property type="entry name" value="T2SS_GspE_N"/>
</dbReference>
<dbReference type="SMART" id="SM00382">
    <property type="entry name" value="AAA"/>
    <property type="match status" value="1"/>
</dbReference>
<evidence type="ECO:0000259" key="4">
    <source>
        <dbReference type="PROSITE" id="PS00662"/>
    </source>
</evidence>
<evidence type="ECO:0000313" key="6">
    <source>
        <dbReference type="Proteomes" id="UP001079657"/>
    </source>
</evidence>
<dbReference type="InterPro" id="IPR037257">
    <property type="entry name" value="T2SS_E_N_sf"/>
</dbReference>
<protein>
    <submittedName>
        <fullName evidence="5">ATPase, T2SS/T4P/T4SS family</fullName>
    </submittedName>
</protein>
<proteinExistence type="inferred from homology"/>
<dbReference type="PANTHER" id="PTHR30258">
    <property type="entry name" value="TYPE II SECRETION SYSTEM PROTEIN GSPE-RELATED"/>
    <property type="match status" value="1"/>
</dbReference>
<dbReference type="Gene3D" id="3.40.50.300">
    <property type="entry name" value="P-loop containing nucleotide triphosphate hydrolases"/>
    <property type="match status" value="1"/>
</dbReference>
<organism evidence="5 6">
    <name type="scientific">Clostridium ganghwense</name>
    <dbReference type="NCBI Taxonomy" id="312089"/>
    <lineage>
        <taxon>Bacteria</taxon>
        <taxon>Bacillati</taxon>
        <taxon>Bacillota</taxon>
        <taxon>Clostridia</taxon>
        <taxon>Eubacteriales</taxon>
        <taxon>Clostridiaceae</taxon>
        <taxon>Clostridium</taxon>
    </lineage>
</organism>
<comment type="caution">
    <text evidence="5">The sequence shown here is derived from an EMBL/GenBank/DDBJ whole genome shotgun (WGS) entry which is preliminary data.</text>
</comment>
<dbReference type="Proteomes" id="UP001079657">
    <property type="component" value="Unassembled WGS sequence"/>
</dbReference>
<dbReference type="InterPro" id="IPR027417">
    <property type="entry name" value="P-loop_NTPase"/>
</dbReference>
<dbReference type="Gene3D" id="3.30.450.90">
    <property type="match status" value="1"/>
</dbReference>
<dbReference type="PROSITE" id="PS00662">
    <property type="entry name" value="T2SP_E"/>
    <property type="match status" value="1"/>
</dbReference>